<evidence type="ECO:0000313" key="1">
    <source>
        <dbReference type="Proteomes" id="UP000887565"/>
    </source>
</evidence>
<name>A0A915IZ61_ROMCU</name>
<keyword evidence="1" id="KW-1185">Reference proteome</keyword>
<reference evidence="2" key="1">
    <citation type="submission" date="2022-11" db="UniProtKB">
        <authorList>
            <consortium name="WormBaseParasite"/>
        </authorList>
    </citation>
    <scope>IDENTIFICATION</scope>
</reference>
<accession>A0A915IZ61</accession>
<protein>
    <submittedName>
        <fullName evidence="2">Uncharacterized protein</fullName>
    </submittedName>
</protein>
<dbReference type="Proteomes" id="UP000887565">
    <property type="component" value="Unplaced"/>
</dbReference>
<organism evidence="1 2">
    <name type="scientific">Romanomermis culicivorax</name>
    <name type="common">Nematode worm</name>
    <dbReference type="NCBI Taxonomy" id="13658"/>
    <lineage>
        <taxon>Eukaryota</taxon>
        <taxon>Metazoa</taxon>
        <taxon>Ecdysozoa</taxon>
        <taxon>Nematoda</taxon>
        <taxon>Enoplea</taxon>
        <taxon>Dorylaimia</taxon>
        <taxon>Mermithida</taxon>
        <taxon>Mermithoidea</taxon>
        <taxon>Mermithidae</taxon>
        <taxon>Romanomermis</taxon>
    </lineage>
</organism>
<dbReference type="AlphaFoldDB" id="A0A915IZ61"/>
<proteinExistence type="predicted"/>
<dbReference type="WBParaSite" id="nRc.2.0.1.t19410-RA">
    <property type="protein sequence ID" value="nRc.2.0.1.t19410-RA"/>
    <property type="gene ID" value="nRc.2.0.1.g19410"/>
</dbReference>
<sequence length="137" mass="16157">MDQLINKENMALKDLIIDYFIKLTRNFLVDIDPCQIVDPFYFKLKSKSESEKSQFMGQPLDIDYRSAYWPHFSISANEILENLTAKTEKLYTLYAFMDLLAKELQRNNKTICLCFNMLQTKYRLSETNKSGRVMEKG</sequence>
<evidence type="ECO:0000313" key="2">
    <source>
        <dbReference type="WBParaSite" id="nRc.2.0.1.t19410-RA"/>
    </source>
</evidence>